<evidence type="ECO:0000256" key="1">
    <source>
        <dbReference type="SAM" id="MobiDB-lite"/>
    </source>
</evidence>
<proteinExistence type="predicted"/>
<evidence type="ECO:0000256" key="2">
    <source>
        <dbReference type="SAM" id="Phobius"/>
    </source>
</evidence>
<dbReference type="AlphaFoldDB" id="A0A8X6QIK9"/>
<feature type="region of interest" description="Disordered" evidence="1">
    <location>
        <begin position="211"/>
        <end position="236"/>
    </location>
</feature>
<organism evidence="3 4">
    <name type="scientific">Nephila pilipes</name>
    <name type="common">Giant wood spider</name>
    <name type="synonym">Nephila maculata</name>
    <dbReference type="NCBI Taxonomy" id="299642"/>
    <lineage>
        <taxon>Eukaryota</taxon>
        <taxon>Metazoa</taxon>
        <taxon>Ecdysozoa</taxon>
        <taxon>Arthropoda</taxon>
        <taxon>Chelicerata</taxon>
        <taxon>Arachnida</taxon>
        <taxon>Araneae</taxon>
        <taxon>Araneomorphae</taxon>
        <taxon>Entelegynae</taxon>
        <taxon>Araneoidea</taxon>
        <taxon>Nephilidae</taxon>
        <taxon>Nephila</taxon>
    </lineage>
</organism>
<comment type="caution">
    <text evidence="3">The sequence shown here is derived from an EMBL/GenBank/DDBJ whole genome shotgun (WGS) entry which is preliminary data.</text>
</comment>
<evidence type="ECO:0000313" key="4">
    <source>
        <dbReference type="Proteomes" id="UP000887013"/>
    </source>
</evidence>
<keyword evidence="2" id="KW-0812">Transmembrane</keyword>
<keyword evidence="2" id="KW-0472">Membrane</keyword>
<keyword evidence="4" id="KW-1185">Reference proteome</keyword>
<name>A0A8X6QIK9_NEPPI</name>
<feature type="transmembrane region" description="Helical" evidence="2">
    <location>
        <begin position="55"/>
        <end position="77"/>
    </location>
</feature>
<dbReference type="OrthoDB" id="6429976at2759"/>
<protein>
    <submittedName>
        <fullName evidence="3">Uncharacterized protein</fullName>
    </submittedName>
</protein>
<gene>
    <name evidence="3" type="primary">AVEN_231959_1</name>
    <name evidence="3" type="ORF">NPIL_198611</name>
</gene>
<reference evidence="3" key="1">
    <citation type="submission" date="2020-08" db="EMBL/GenBank/DDBJ databases">
        <title>Multicomponent nature underlies the extraordinary mechanical properties of spider dragline silk.</title>
        <authorList>
            <person name="Kono N."/>
            <person name="Nakamura H."/>
            <person name="Mori M."/>
            <person name="Yoshida Y."/>
            <person name="Ohtoshi R."/>
            <person name="Malay A.D."/>
            <person name="Moran D.A.P."/>
            <person name="Tomita M."/>
            <person name="Numata K."/>
            <person name="Arakawa K."/>
        </authorList>
    </citation>
    <scope>NUCLEOTIDE SEQUENCE</scope>
</reference>
<dbReference type="EMBL" id="BMAW01033159">
    <property type="protein sequence ID" value="GFU28972.1"/>
    <property type="molecule type" value="Genomic_DNA"/>
</dbReference>
<dbReference type="Proteomes" id="UP000887013">
    <property type="component" value="Unassembled WGS sequence"/>
</dbReference>
<feature type="compositionally biased region" description="Polar residues" evidence="1">
    <location>
        <begin position="211"/>
        <end position="220"/>
    </location>
</feature>
<keyword evidence="2" id="KW-1133">Transmembrane helix</keyword>
<sequence>MTALLDELEHINSINGSHSFQEFTTMPSYVNVRNPMGRMHPPHPRPTVSLDPRPVVIPILSSVIGFPIVVFALICALRHRAMKLRRRDQLKKLQSGMRSVTLDLPPREKISFFSGGSSPEISMKDVPDRLESTQTTFAGPSTASLCPKSSILQTGRRTTPTSKNNNHVKFVTPATTLDVSHTMKVDVVLHQIATCAAESIGADISSCTQWTGEESPQLQRIETGVELDSPKSDSPR</sequence>
<evidence type="ECO:0000313" key="3">
    <source>
        <dbReference type="EMBL" id="GFU28972.1"/>
    </source>
</evidence>
<accession>A0A8X6QIK9</accession>